<comment type="similarity">
    <text evidence="2">Belongs to the CLPTM1 family.</text>
</comment>
<dbReference type="GO" id="GO:0016020">
    <property type="term" value="C:membrane"/>
    <property type="evidence" value="ECO:0007669"/>
    <property type="project" value="UniProtKB-SubCell"/>
</dbReference>
<dbReference type="Proteomes" id="UP000038009">
    <property type="component" value="Unassembled WGS sequence"/>
</dbReference>
<comment type="caution">
    <text evidence="8">The sequence shown here is derived from an EMBL/GenBank/DDBJ whole genome shotgun (WGS) entry which is preliminary data.</text>
</comment>
<feature type="transmembrane region" description="Helical" evidence="7">
    <location>
        <begin position="470"/>
        <end position="491"/>
    </location>
</feature>
<dbReference type="GO" id="GO:0012505">
    <property type="term" value="C:endomembrane system"/>
    <property type="evidence" value="ECO:0007669"/>
    <property type="project" value="TreeGrafter"/>
</dbReference>
<evidence type="ECO:0000313" key="8">
    <source>
        <dbReference type="EMBL" id="KPI87669.1"/>
    </source>
</evidence>
<protein>
    <recommendedName>
        <fullName evidence="10">Cleft lip and palate transmembrane protein 1 (CLPTM1)</fullName>
    </recommendedName>
</protein>
<organism evidence="8 9">
    <name type="scientific">Leptomonas seymouri</name>
    <dbReference type="NCBI Taxonomy" id="5684"/>
    <lineage>
        <taxon>Eukaryota</taxon>
        <taxon>Discoba</taxon>
        <taxon>Euglenozoa</taxon>
        <taxon>Kinetoplastea</taxon>
        <taxon>Metakinetoplastina</taxon>
        <taxon>Trypanosomatida</taxon>
        <taxon>Trypanosomatidae</taxon>
        <taxon>Leishmaniinae</taxon>
        <taxon>Leptomonas</taxon>
    </lineage>
</organism>
<evidence type="ECO:0000256" key="1">
    <source>
        <dbReference type="ARBA" id="ARBA00004141"/>
    </source>
</evidence>
<feature type="compositionally biased region" description="Basic and acidic residues" evidence="6">
    <location>
        <begin position="572"/>
        <end position="585"/>
    </location>
</feature>
<feature type="region of interest" description="Disordered" evidence="6">
    <location>
        <begin position="51"/>
        <end position="75"/>
    </location>
</feature>
<keyword evidence="3 7" id="KW-0812">Transmembrane</keyword>
<evidence type="ECO:0008006" key="10">
    <source>
        <dbReference type="Google" id="ProtNLM"/>
    </source>
</evidence>
<keyword evidence="5 7" id="KW-0472">Membrane</keyword>
<evidence type="ECO:0000256" key="2">
    <source>
        <dbReference type="ARBA" id="ARBA00009310"/>
    </source>
</evidence>
<evidence type="ECO:0000256" key="3">
    <source>
        <dbReference type="ARBA" id="ARBA00022692"/>
    </source>
</evidence>
<evidence type="ECO:0000256" key="5">
    <source>
        <dbReference type="ARBA" id="ARBA00023136"/>
    </source>
</evidence>
<feature type="transmembrane region" description="Helical" evidence="7">
    <location>
        <begin position="340"/>
        <end position="362"/>
    </location>
</feature>
<dbReference type="Pfam" id="PF05602">
    <property type="entry name" value="CLPTM1"/>
    <property type="match status" value="1"/>
</dbReference>
<keyword evidence="9" id="KW-1185">Reference proteome</keyword>
<accession>A0A0N0P6I8</accession>
<feature type="region of interest" description="Disordered" evidence="6">
    <location>
        <begin position="563"/>
        <end position="600"/>
    </location>
</feature>
<dbReference type="PANTHER" id="PTHR21347:SF0">
    <property type="entry name" value="LIPID SCRAMBLASE CLPTM1L"/>
    <property type="match status" value="1"/>
</dbReference>
<name>A0A0N0P6I8_LEPSE</name>
<gene>
    <name evidence="8" type="ORF">ABL78_3267</name>
</gene>
<feature type="transmembrane region" description="Helical" evidence="7">
    <location>
        <begin position="445"/>
        <end position="464"/>
    </location>
</feature>
<dbReference type="EMBL" id="LJSK01000078">
    <property type="protein sequence ID" value="KPI87669.1"/>
    <property type="molecule type" value="Genomic_DNA"/>
</dbReference>
<reference evidence="8 9" key="1">
    <citation type="journal article" date="2015" name="PLoS Pathog.">
        <title>Leptomonas seymouri: Adaptations to the Dixenous Life Cycle Analyzed by Genome Sequencing, Transcriptome Profiling and Co-infection with Leishmania donovani.</title>
        <authorList>
            <person name="Kraeva N."/>
            <person name="Butenko A."/>
            <person name="Hlavacova J."/>
            <person name="Kostygov A."/>
            <person name="Myskova J."/>
            <person name="Grybchuk D."/>
            <person name="Lestinova T."/>
            <person name="Votypka J."/>
            <person name="Volf P."/>
            <person name="Opperdoes F."/>
            <person name="Flegontov P."/>
            <person name="Lukes J."/>
            <person name="Yurchenko V."/>
        </authorList>
    </citation>
    <scope>NUCLEOTIDE SEQUENCE [LARGE SCALE GENOMIC DNA]</scope>
    <source>
        <strain evidence="8 9">ATCC 30220</strain>
    </source>
</reference>
<dbReference type="PANTHER" id="PTHR21347">
    <property type="entry name" value="CLEFT LIP AND PALATE ASSOCIATED TRANSMEMBRANE PROTEIN-RELATED"/>
    <property type="match status" value="1"/>
</dbReference>
<dbReference type="AlphaFoldDB" id="A0A0N0P6I8"/>
<feature type="region of interest" description="Disordered" evidence="6">
    <location>
        <begin position="1"/>
        <end position="21"/>
    </location>
</feature>
<dbReference type="InterPro" id="IPR008429">
    <property type="entry name" value="CLPTM1"/>
</dbReference>
<evidence type="ECO:0000313" key="9">
    <source>
        <dbReference type="Proteomes" id="UP000038009"/>
    </source>
</evidence>
<evidence type="ECO:0000256" key="6">
    <source>
        <dbReference type="SAM" id="MobiDB-lite"/>
    </source>
</evidence>
<keyword evidence="4 7" id="KW-1133">Transmembrane helix</keyword>
<evidence type="ECO:0000256" key="4">
    <source>
        <dbReference type="ARBA" id="ARBA00022989"/>
    </source>
</evidence>
<dbReference type="OrthoDB" id="378564at2759"/>
<proteinExistence type="inferred from homology"/>
<dbReference type="OMA" id="KWRIAGY"/>
<sequence length="600" mass="67705">MTTAEASAQRGEENANRGAGGGGRWSFVSNAMLYIMISLLVSNLIFPKSPGDAAPRTTEDGRGVAPESPPAGHLRPLARDRERFNVAVETEPPLFAPIQFSNLLFNHDVLETAKLNMTLPVDLSACFASNCSITLKVTWSLRNFSFSATSPLIRFFRDTTVRKQYLFGDKSSRELPESGEVESDTGIKSYFQPEVTLSPVVFFDSPLPDAYLEFTPVVATMEGRYGPALYINNFWVLREHYVELNASSAAQPFNFSVQLVPLPLWKALMYTQFEKSMSAQASIGFSKHSEAEATKRMLWEMSTKSPYLLAVTAIVTLLHTIFEFLAFSNDVKFWRGKKDFRGLSVRSIVISCYFQTIIFLYLLDSNETSWAVLVPSGMGALMEYWKLAKTMKVTKVESQSDALQERVSSTTARKPKGLVIAGFVIGFNDSYDSKTQKHDDVAVRYLIYAMIPLLVGNAIYSAFYKEHRNWYSFIISTQVQFIYSFGFAQMTPQIFINYKMKSVGQLPWRTFIYKSLNTVIDDLFAFVIKMPWLHRLACFQDDVVFVILLYQRWIYPVDMTRFDGESGGGNGEEGKSDETEKKLETKNPSTSTAAEAKKNQ</sequence>
<dbReference type="VEuPathDB" id="TriTrypDB:Lsey_0078_0240"/>
<comment type="subcellular location">
    <subcellularLocation>
        <location evidence="1">Membrane</location>
        <topology evidence="1">Multi-pass membrane protein</topology>
    </subcellularLocation>
</comment>
<feature type="transmembrane region" description="Helical" evidence="7">
    <location>
        <begin position="307"/>
        <end position="328"/>
    </location>
</feature>
<evidence type="ECO:0000256" key="7">
    <source>
        <dbReference type="SAM" id="Phobius"/>
    </source>
</evidence>
<feature type="transmembrane region" description="Helical" evidence="7">
    <location>
        <begin position="27"/>
        <end position="46"/>
    </location>
</feature>